<dbReference type="GO" id="GO:0030976">
    <property type="term" value="F:thiamine pyrophosphate binding"/>
    <property type="evidence" value="ECO:0007669"/>
    <property type="project" value="InterPro"/>
</dbReference>
<evidence type="ECO:0000256" key="1">
    <source>
        <dbReference type="ARBA" id="ARBA00001917"/>
    </source>
</evidence>
<dbReference type="InterPro" id="IPR029039">
    <property type="entry name" value="Flavoprotein-like_sf"/>
</dbReference>
<dbReference type="Pfam" id="PF01558">
    <property type="entry name" value="POR"/>
    <property type="match status" value="1"/>
</dbReference>
<dbReference type="FunFam" id="3.40.920.10:FF:000001">
    <property type="entry name" value="Pyruvate:ferredoxin (Flavodoxin) oxidoreductase"/>
    <property type="match status" value="1"/>
</dbReference>
<dbReference type="InterPro" id="IPR029061">
    <property type="entry name" value="THDP-binding"/>
</dbReference>
<dbReference type="Gene3D" id="3.40.920.10">
    <property type="entry name" value="Pyruvate-ferredoxin oxidoreductase, PFOR, domain III"/>
    <property type="match status" value="1"/>
</dbReference>
<keyword evidence="11" id="KW-0560">Oxidoreductase</keyword>
<evidence type="ECO:0000256" key="10">
    <source>
        <dbReference type="ARBA" id="ARBA00022982"/>
    </source>
</evidence>
<dbReference type="InterPro" id="IPR001709">
    <property type="entry name" value="Flavoprot_Pyr_Nucl_cyt_Rdtase"/>
</dbReference>
<dbReference type="PROSITE" id="PS00198">
    <property type="entry name" value="4FE4S_FER_1"/>
    <property type="match status" value="1"/>
</dbReference>
<feature type="domain" description="FAD-binding FR-type" evidence="20">
    <location>
        <begin position="1453"/>
        <end position="1688"/>
    </location>
</feature>
<dbReference type="Pfam" id="PF00258">
    <property type="entry name" value="Flavodoxin_1"/>
    <property type="match status" value="1"/>
</dbReference>
<keyword evidence="9" id="KW-0521">NADP</keyword>
<organism evidence="21 22">
    <name type="scientific">Lingula anatina</name>
    <name type="common">Brachiopod</name>
    <name type="synonym">Lingula unguis</name>
    <dbReference type="NCBI Taxonomy" id="7574"/>
    <lineage>
        <taxon>Eukaryota</taxon>
        <taxon>Metazoa</taxon>
        <taxon>Spiralia</taxon>
        <taxon>Lophotrochozoa</taxon>
        <taxon>Brachiopoda</taxon>
        <taxon>Linguliformea</taxon>
        <taxon>Lingulata</taxon>
        <taxon>Lingulida</taxon>
        <taxon>Linguloidea</taxon>
        <taxon>Lingulidae</taxon>
        <taxon>Lingula</taxon>
    </lineage>
</organism>
<evidence type="ECO:0000256" key="2">
    <source>
        <dbReference type="ARBA" id="ARBA00001974"/>
    </source>
</evidence>
<dbReference type="Pfam" id="PF01855">
    <property type="entry name" value="POR_N"/>
    <property type="match status" value="1"/>
</dbReference>
<keyword evidence="6" id="KW-0288">FMN</keyword>
<dbReference type="InterPro" id="IPR019456">
    <property type="entry name" value="Pyrv-flavodox_OxRtase_EKR"/>
</dbReference>
<dbReference type="GO" id="GO:0051539">
    <property type="term" value="F:4 iron, 4 sulfur cluster binding"/>
    <property type="evidence" value="ECO:0007669"/>
    <property type="project" value="UniProtKB-KW"/>
</dbReference>
<dbReference type="SUPFAM" id="SSF52343">
    <property type="entry name" value="Ferredoxin reductase-like, C-terminal NADP-linked domain"/>
    <property type="match status" value="1"/>
</dbReference>
<dbReference type="InterPro" id="IPR001433">
    <property type="entry name" value="OxRdtase_FAD/NAD-bd"/>
</dbReference>
<dbReference type="Pfam" id="PF02775">
    <property type="entry name" value="TPP_enzyme_C"/>
    <property type="match status" value="1"/>
</dbReference>
<dbReference type="Gene3D" id="3.40.50.80">
    <property type="entry name" value="Nucleotide-binding domain of ferredoxin-NADP reductase (FNR) module"/>
    <property type="match status" value="1"/>
</dbReference>
<dbReference type="Gene3D" id="3.40.50.970">
    <property type="match status" value="2"/>
</dbReference>
<reference evidence="22 23" key="1">
    <citation type="submission" date="2025-04" db="UniProtKB">
        <authorList>
            <consortium name="RefSeq"/>
        </authorList>
    </citation>
    <scope>IDENTIFICATION</scope>
    <source>
        <tissue evidence="22 23">Gonads</tissue>
    </source>
</reference>
<evidence type="ECO:0000259" key="20">
    <source>
        <dbReference type="PROSITE" id="PS51384"/>
    </source>
</evidence>
<dbReference type="InterPro" id="IPR017927">
    <property type="entry name" value="FAD-bd_FR_type"/>
</dbReference>
<dbReference type="PANTHER" id="PTHR32154">
    <property type="entry name" value="PYRUVATE-FLAVODOXIN OXIDOREDUCTASE-RELATED"/>
    <property type="match status" value="1"/>
</dbReference>
<evidence type="ECO:0000259" key="18">
    <source>
        <dbReference type="PROSITE" id="PS50902"/>
    </source>
</evidence>
<dbReference type="FunFam" id="3.40.50.920:FF:000007">
    <property type="entry name" value="Pyruvate:ferredoxin (Flavodoxin) oxidoreductase"/>
    <property type="match status" value="1"/>
</dbReference>
<dbReference type="PRINTS" id="PR00371">
    <property type="entry name" value="FPNCR"/>
</dbReference>
<evidence type="ECO:0000256" key="16">
    <source>
        <dbReference type="ARBA" id="ARBA00067011"/>
    </source>
</evidence>
<dbReference type="InterPro" id="IPR017896">
    <property type="entry name" value="4Fe4S_Fe-S-bd"/>
</dbReference>
<evidence type="ECO:0000256" key="8">
    <source>
        <dbReference type="ARBA" id="ARBA00022827"/>
    </source>
</evidence>
<dbReference type="InterPro" id="IPR023173">
    <property type="entry name" value="NADPH_Cyt_P450_Rdtase_alpha"/>
</dbReference>
<keyword evidence="10" id="KW-0249">Electron transport</keyword>
<evidence type="ECO:0000256" key="11">
    <source>
        <dbReference type="ARBA" id="ARBA00023002"/>
    </source>
</evidence>
<keyword evidence="7" id="KW-0479">Metal-binding</keyword>
<evidence type="ECO:0000256" key="12">
    <source>
        <dbReference type="ARBA" id="ARBA00023004"/>
    </source>
</evidence>
<dbReference type="SUPFAM" id="SSF63380">
    <property type="entry name" value="Riboflavin synthase domain-like"/>
    <property type="match status" value="1"/>
</dbReference>
<keyword evidence="8" id="KW-0274">FAD</keyword>
<dbReference type="PANTHER" id="PTHR32154:SF0">
    <property type="entry name" value="PYRUVATE-FLAVODOXIN OXIDOREDUCTASE-RELATED"/>
    <property type="match status" value="1"/>
</dbReference>
<protein>
    <recommendedName>
        <fullName evidence="16">pyruvate dehydrogenase (NADP(+))</fullName>
        <ecNumber evidence="16">1.2.1.51</ecNumber>
    </recommendedName>
    <alternativeName>
        <fullName evidence="17">Pyruvate:NADP(+) oxidoreductase</fullName>
    </alternativeName>
</protein>
<dbReference type="NCBIfam" id="TIGR02176">
    <property type="entry name" value="pyruv_ox_red"/>
    <property type="match status" value="1"/>
</dbReference>
<evidence type="ECO:0000313" key="22">
    <source>
        <dbReference type="RefSeq" id="XP_013418497.1"/>
    </source>
</evidence>
<dbReference type="Gene3D" id="3.30.70.20">
    <property type="match status" value="1"/>
</dbReference>
<keyword evidence="3" id="KW-0813">Transport</keyword>
<evidence type="ECO:0000256" key="13">
    <source>
        <dbReference type="ARBA" id="ARBA00023014"/>
    </source>
</evidence>
<dbReference type="Gene3D" id="2.40.30.10">
    <property type="entry name" value="Translation factors"/>
    <property type="match status" value="1"/>
</dbReference>
<dbReference type="STRING" id="7574.A0A1S3K7M5"/>
<comment type="catalytic activity">
    <reaction evidence="14">
        <text>pyruvate + NADP(+) + CoA = acetyl-CoA + CO2 + NADPH</text>
        <dbReference type="Rhea" id="RHEA:17425"/>
        <dbReference type="ChEBI" id="CHEBI:15361"/>
        <dbReference type="ChEBI" id="CHEBI:16526"/>
        <dbReference type="ChEBI" id="CHEBI:57287"/>
        <dbReference type="ChEBI" id="CHEBI:57288"/>
        <dbReference type="ChEBI" id="CHEBI:57783"/>
        <dbReference type="ChEBI" id="CHEBI:58349"/>
        <dbReference type="EC" id="1.2.1.51"/>
    </reaction>
</comment>
<dbReference type="Pfam" id="PF10371">
    <property type="entry name" value="EKR"/>
    <property type="match status" value="1"/>
</dbReference>
<dbReference type="CDD" id="cd06207">
    <property type="entry name" value="CyPoR_like"/>
    <property type="match status" value="1"/>
</dbReference>
<evidence type="ECO:0000256" key="4">
    <source>
        <dbReference type="ARBA" id="ARBA00022485"/>
    </source>
</evidence>
<keyword evidence="4" id="KW-0004">4Fe-4S</keyword>
<keyword evidence="13" id="KW-0411">Iron-sulfur</keyword>
<dbReference type="InterPro" id="IPR039261">
    <property type="entry name" value="FNR_nucleotide-bd"/>
</dbReference>
<dbReference type="FunFam" id="3.40.50.970:FF:000041">
    <property type="entry name" value="Pyruvate:ferredoxin (Flavodoxin) oxidoreductase"/>
    <property type="match status" value="1"/>
</dbReference>
<dbReference type="InterPro" id="IPR001094">
    <property type="entry name" value="Flavdoxin-like"/>
</dbReference>
<dbReference type="InterPro" id="IPR050722">
    <property type="entry name" value="Pyruvate:ferred/Flavod_OxRd"/>
</dbReference>
<dbReference type="SUPFAM" id="SSF54862">
    <property type="entry name" value="4Fe-4S ferredoxins"/>
    <property type="match status" value="1"/>
</dbReference>
<dbReference type="PROSITE" id="PS51384">
    <property type="entry name" value="FAD_FR"/>
    <property type="match status" value="1"/>
</dbReference>
<feature type="domain" description="Flavodoxin-like" evidence="18">
    <location>
        <begin position="1272"/>
        <end position="1416"/>
    </location>
</feature>
<dbReference type="FunFam" id="3.40.50.970:FF:000012">
    <property type="entry name" value="Pyruvate:ferredoxin (Flavodoxin) oxidoreductase"/>
    <property type="match status" value="1"/>
</dbReference>
<dbReference type="Pfam" id="PF17147">
    <property type="entry name" value="PFOR_II"/>
    <property type="match status" value="1"/>
</dbReference>
<accession>A0A1S3K7M5</accession>
<dbReference type="Pfam" id="PF00175">
    <property type="entry name" value="NAD_binding_1"/>
    <property type="match status" value="1"/>
</dbReference>
<feature type="domain" description="4Fe-4S ferredoxin-type" evidence="19">
    <location>
        <begin position="819"/>
        <end position="848"/>
    </location>
</feature>
<dbReference type="SMART" id="SM00890">
    <property type="entry name" value="EKR"/>
    <property type="match status" value="1"/>
</dbReference>
<evidence type="ECO:0000313" key="21">
    <source>
        <dbReference type="Proteomes" id="UP000085678"/>
    </source>
</evidence>
<evidence type="ECO:0000256" key="9">
    <source>
        <dbReference type="ARBA" id="ARBA00022857"/>
    </source>
</evidence>
<dbReference type="Gene3D" id="1.20.990.10">
    <property type="entry name" value="NADPH-cytochrome p450 Reductase, Chain A, domain 3"/>
    <property type="match status" value="1"/>
</dbReference>
<comment type="cofactor">
    <cofactor evidence="2">
        <name>FAD</name>
        <dbReference type="ChEBI" id="CHEBI:57692"/>
    </cofactor>
</comment>
<dbReference type="Proteomes" id="UP000085678">
    <property type="component" value="Unplaced"/>
</dbReference>
<dbReference type="InterPro" id="IPR002869">
    <property type="entry name" value="Pyrv_flavodox_OxRed_cen"/>
</dbReference>
<evidence type="ECO:0000256" key="6">
    <source>
        <dbReference type="ARBA" id="ARBA00022643"/>
    </source>
</evidence>
<dbReference type="GO" id="GO:0022900">
    <property type="term" value="P:electron transport chain"/>
    <property type="evidence" value="ECO:0007669"/>
    <property type="project" value="InterPro"/>
</dbReference>
<evidence type="ECO:0000256" key="3">
    <source>
        <dbReference type="ARBA" id="ARBA00022448"/>
    </source>
</evidence>
<comment type="similarity">
    <text evidence="15">In the N-terminal section; belongs to the pyruvate:ferredoxin/flavodoxin oxidoreductase family.</text>
</comment>
<evidence type="ECO:0000256" key="7">
    <source>
        <dbReference type="ARBA" id="ARBA00022723"/>
    </source>
</evidence>
<keyword evidence="12" id="KW-0408">Iron</keyword>
<evidence type="ECO:0000259" key="19">
    <source>
        <dbReference type="PROSITE" id="PS51379"/>
    </source>
</evidence>
<dbReference type="Gene3D" id="3.40.50.920">
    <property type="match status" value="1"/>
</dbReference>
<comment type="cofactor">
    <cofactor evidence="1">
        <name>FMN</name>
        <dbReference type="ChEBI" id="CHEBI:58210"/>
    </cofactor>
</comment>
<dbReference type="KEGG" id="lak:106179427"/>
<dbReference type="RefSeq" id="XP_013418497.1">
    <property type="nucleotide sequence ID" value="XM_013563043.1"/>
</dbReference>
<dbReference type="PROSITE" id="PS50902">
    <property type="entry name" value="FLAVODOXIN_LIKE"/>
    <property type="match status" value="1"/>
</dbReference>
<keyword evidence="5" id="KW-0285">Flavoprotein</keyword>
<gene>
    <name evidence="22 23" type="primary">LOC106179427</name>
</gene>
<dbReference type="GO" id="GO:0050243">
    <property type="term" value="F:pyruvate dehydrogenase (NADP+) activity"/>
    <property type="evidence" value="ECO:0007669"/>
    <property type="project" value="UniProtKB-EC"/>
</dbReference>
<dbReference type="OrthoDB" id="6260376at2759"/>
<dbReference type="InterPro" id="IPR033412">
    <property type="entry name" value="PFOR_II"/>
</dbReference>
<dbReference type="SUPFAM" id="SSF52218">
    <property type="entry name" value="Flavoproteins"/>
    <property type="match status" value="1"/>
</dbReference>
<dbReference type="PROSITE" id="PS51379">
    <property type="entry name" value="4FE4S_FER_2"/>
    <property type="match status" value="2"/>
</dbReference>
<dbReference type="RefSeq" id="XP_013418499.1">
    <property type="nucleotide sequence ID" value="XM_013563045.1"/>
</dbReference>
<evidence type="ECO:0000256" key="5">
    <source>
        <dbReference type="ARBA" id="ARBA00022630"/>
    </source>
</evidence>
<dbReference type="SUPFAM" id="SSF52922">
    <property type="entry name" value="TK C-terminal domain-like"/>
    <property type="match status" value="1"/>
</dbReference>
<evidence type="ECO:0000256" key="15">
    <source>
        <dbReference type="ARBA" id="ARBA00061065"/>
    </source>
</evidence>
<dbReference type="Gene3D" id="4.10.780.10">
    <property type="entry name" value="Pyruvate-flavodoxin oxidoreductase, EKR domain"/>
    <property type="match status" value="1"/>
</dbReference>
<dbReference type="Pfam" id="PF12838">
    <property type="entry name" value="Fer4_7"/>
    <property type="match status" value="1"/>
</dbReference>
<dbReference type="InterPro" id="IPR017900">
    <property type="entry name" value="4Fe4S_Fe_S_CS"/>
</dbReference>
<dbReference type="InterPro" id="IPR037112">
    <property type="entry name" value="Pyrv-flavodox_OxR_EKR_sf"/>
</dbReference>
<dbReference type="CDD" id="cd07034">
    <property type="entry name" value="TPP_PYR_PFOR_IOR-alpha_like"/>
    <property type="match status" value="1"/>
</dbReference>
<dbReference type="InterPro" id="IPR011895">
    <property type="entry name" value="Pyrv_flavodox_OxRed"/>
</dbReference>
<dbReference type="SUPFAM" id="SSF52518">
    <property type="entry name" value="Thiamin diphosphate-binding fold (THDP-binding)"/>
    <property type="match status" value="2"/>
</dbReference>
<dbReference type="GeneID" id="106179427"/>
<dbReference type="InterPro" id="IPR002880">
    <property type="entry name" value="Pyrv_Fd/Flavodoxin_OxRdtase_N"/>
</dbReference>
<dbReference type="FunFam" id="3.30.70.20:FF:000022">
    <property type="entry name" value="Pyruvate:ferredoxin (Flavodoxin) oxidoreductase"/>
    <property type="match status" value="1"/>
</dbReference>
<keyword evidence="21" id="KW-1185">Reference proteome</keyword>
<evidence type="ECO:0000256" key="14">
    <source>
        <dbReference type="ARBA" id="ARBA00053024"/>
    </source>
</evidence>
<dbReference type="Pfam" id="PF00667">
    <property type="entry name" value="FAD_binding_1"/>
    <property type="match status" value="1"/>
</dbReference>
<dbReference type="GO" id="GO:0006979">
    <property type="term" value="P:response to oxidative stress"/>
    <property type="evidence" value="ECO:0007669"/>
    <property type="project" value="TreeGrafter"/>
</dbReference>
<evidence type="ECO:0000256" key="17">
    <source>
        <dbReference type="ARBA" id="ARBA00076877"/>
    </source>
</evidence>
<dbReference type="InterPro" id="IPR008254">
    <property type="entry name" value="Flavodoxin/NO_synth"/>
</dbReference>
<dbReference type="EC" id="1.2.1.51" evidence="16"/>
<dbReference type="InterPro" id="IPR011766">
    <property type="entry name" value="TPP_enzyme_TPP-bd"/>
</dbReference>
<dbReference type="Gene3D" id="3.40.50.360">
    <property type="match status" value="1"/>
</dbReference>
<dbReference type="InterPro" id="IPR003097">
    <property type="entry name" value="CysJ-like_FAD-binding"/>
</dbReference>
<dbReference type="PRINTS" id="PR00369">
    <property type="entry name" value="FLAVODOXIN"/>
</dbReference>
<dbReference type="InterPro" id="IPR019752">
    <property type="entry name" value="Pyrv/ketoisovalerate_OxRed_cat"/>
</dbReference>
<feature type="domain" description="4Fe-4S ferredoxin-type" evidence="19">
    <location>
        <begin position="762"/>
        <end position="791"/>
    </location>
</feature>
<dbReference type="GO" id="GO:0010181">
    <property type="term" value="F:FMN binding"/>
    <property type="evidence" value="ECO:0007669"/>
    <property type="project" value="InterPro"/>
</dbReference>
<dbReference type="GO" id="GO:0005506">
    <property type="term" value="F:iron ion binding"/>
    <property type="evidence" value="ECO:0007669"/>
    <property type="project" value="InterPro"/>
</dbReference>
<evidence type="ECO:0000313" key="23">
    <source>
        <dbReference type="RefSeq" id="XP_013418499.1"/>
    </source>
</evidence>
<dbReference type="InterPro" id="IPR009014">
    <property type="entry name" value="Transketo_C/PFOR_II"/>
</dbReference>
<dbReference type="SUPFAM" id="SSF53323">
    <property type="entry name" value="Pyruvate-ferredoxin oxidoreductase, PFOR, domain III"/>
    <property type="match status" value="1"/>
</dbReference>
<name>A0A1S3K7M5_LINAN</name>
<sequence length="1845" mass="205374">MWKAVTSKAVQAPLRCRARAIDKVLLRQPHRTWRLATVEAVRPMASKPEKSSVRTMQTVSPMPNLVENNTRDPVPKPKAEAAYAAMDGNEAAAYIAYALSDISFIYPISPATSMGDHMDKWSAESKKNIFNSVVDVNMMQSEAGAAGSLHGAVAGGCLASTFTASQGLLLMVPNMYLLAGELMPCVFHVSARTVSKHALSIFNDHSDVMHCKSTGFAMLASSSVQEVMDMALVSHVASLKSRIPFLHFFDGYRTSAEVSKIQPIPHADIAKIFPYEAQQKHLKEFALNPNEPKIRGTGQRPDIFFQSTVAANKYYLACPGIVQETMDEVYALTGRKYDLFDYHGSPTADRVAVILGSASKTLEETVDFMNRNGSNVGVVGVHLYRPFSDEHLLNAIPKTARKIAVLDRTREDGALAQPLFMDVNVAFSNANRQALITGATYGLASKEFTPEMAVAVFDNLNAENPKMQYVIGIEDDVTHTSLPYGEPITTVPPGTKQCMFWGLGSDGTVGANKEAIKTIGLNTNLKTQGHFVFDSHKADGITVSHVRFGPEEIKSEYIIQSDADYVSCHHPSYVEKFHQMLDPLSEGGTFVLNSPWTTMEQMEENLPAIFKQKLAKKKAKFYNISANKLAQSLGLGKRINMIMQTAFYELSGVLEVDEAIALLKKSIEKAYGHKGPKVVESNKSAVDAARQSLKRIDYPASWAQATEGGKRGEHTKATEFVENIMNPVLALEGDKLPVSAFEPGGHMPIGTTQYEKRGIAPQIPVWKPDACTQCNYCAIVCPHAVVRPFLLDKQETKNIPPGFEARRAKGGSEVSGYHYSIQISPMDCTGCEVCVESCPDDALYMAPFDEVHEKYRPHWEYAVSLPEKGEIGDKFSVKGSQFQKPLMEFSGACAGCGETPYVKLATQLFGDRMVIANSSGCSSVWGGTATTIPFTTNKDGRGPAWGRSLFEDTAEYGFGMKLATKKRRRDLRNKMLVAMETCKISDELRGLFQKWIQNMDKNDQVEILAPMMEALLLKEMENQPDLVKVYNDRNLFRTQSHWLIGGDGWAYDIGYGGVDHVLSKGENINILVLDTEMYSNTGGQVSKATQLSTVTKFAASGKRQNKKDLGMNAMLYENVYVASVAMGASYNQCVQAFKEAESFDGTSLIIAYSPCIDWGIEMKNMMHEQKEAVDSGYWPLYRYDPRRAEKGAIPFQLDSKKIKGDFEKYLHGQNRFDQLFRKDKSLAEGLHGSFEHNTLHRHEKFQKMAMDEVEYLEYLKALHGEELSTEKSIVLYGSETGNAEALAGVFASELLRRGIRAKCLAMDDFEVDDLPKHSTVYCVVATCGQGELPGNCRDFWEQLADKDLPSDYLENTRFAVFGLGDTSYVFYNEAAKKFNKRLEELGGKRILNLGLGDDKDEEKYETAWNEWCPNLWNELGTPPPPQELLPPTYKVNIDTTGEISAPTEALTPAGSKIIPLTKNVLLTPPDYDRDIRHYEFDLKGSGMTYSIGECLGIYPHNNPEEVNQFLGDCGINPEHTVTLEDTSGRKEPLPPVISAGRLFGEVLDIFGRPSRRFYETMSIAASDPSEKKELEYILSKDGADKMKELVKETVTYADLMKKYPSAKMPLDYMVDHVPRIKPRLYSIASASEMHGDMLHLCIVKDDWNTPSGKYREGTCTRYLQHLSRGDKIDRVAGKINAAGINIPDNHRPPFVMVGLGTGLAPFRAFIEEREVSRQRGEDVGEMALFFGARYKRTDYTYGDELEEYHSNGKGVLSVLSTAFSRDQAHKIYVQNRISEHPEVIYDYLVKKKGYFYLCGPAGNVPPQVRKAVVEAFVKCGGHTPEEADKMVTDMQIEGRYNIEAW</sequence>
<dbReference type="InterPro" id="IPR017938">
    <property type="entry name" value="Riboflavin_synthase-like_b-brl"/>
</dbReference>
<proteinExistence type="inferred from homology"/>